<name>A0A1R0XAQ8_9BACL</name>
<reference evidence="1 2" key="1">
    <citation type="submission" date="2016-10" db="EMBL/GenBank/DDBJ databases">
        <title>Paenibacillus species isolates.</title>
        <authorList>
            <person name="Beno S.M."/>
        </authorList>
    </citation>
    <scope>NUCLEOTIDE SEQUENCE [LARGE SCALE GENOMIC DNA]</scope>
    <source>
        <strain evidence="1 2">FSL H7-0604</strain>
    </source>
</reference>
<dbReference type="AlphaFoldDB" id="A0A1R0XAQ8"/>
<gene>
    <name evidence="1" type="ORF">BJP51_17330</name>
</gene>
<accession>A0A1R0XAQ8</accession>
<evidence type="ECO:0000313" key="1">
    <source>
        <dbReference type="EMBL" id="OMD32004.1"/>
    </source>
</evidence>
<dbReference type="EMBL" id="MKQP01000019">
    <property type="protein sequence ID" value="OMD32004.1"/>
    <property type="molecule type" value="Genomic_DNA"/>
</dbReference>
<dbReference type="RefSeq" id="WP_076179118.1">
    <property type="nucleotide sequence ID" value="NZ_MKQP01000019.1"/>
</dbReference>
<sequence>MLERQDQTNPITSAGRAGLREGEISELTIIAPLKEGGADRLREKLKKSASRQAETMAKIATVHDMRFVIFDNDTRLLFATAYDGDWDSYIDDFGTEIPELLNNMFNEVKDFPGIESSEAKDFIANHQITASGWYSAYPDATVRDIWRGQRITKAWNDLLDASQS</sequence>
<comment type="caution">
    <text evidence="1">The sequence shown here is derived from an EMBL/GenBank/DDBJ whole genome shotgun (WGS) entry which is preliminary data.</text>
</comment>
<proteinExistence type="predicted"/>
<dbReference type="Proteomes" id="UP000187465">
    <property type="component" value="Unassembled WGS sequence"/>
</dbReference>
<evidence type="ECO:0000313" key="2">
    <source>
        <dbReference type="Proteomes" id="UP000187465"/>
    </source>
</evidence>
<protein>
    <submittedName>
        <fullName evidence="1">Uncharacterized protein</fullName>
    </submittedName>
</protein>
<organism evidence="1 2">
    <name type="scientific">Paenibacillus odorifer</name>
    <dbReference type="NCBI Taxonomy" id="189426"/>
    <lineage>
        <taxon>Bacteria</taxon>
        <taxon>Bacillati</taxon>
        <taxon>Bacillota</taxon>
        <taxon>Bacilli</taxon>
        <taxon>Bacillales</taxon>
        <taxon>Paenibacillaceae</taxon>
        <taxon>Paenibacillus</taxon>
    </lineage>
</organism>